<organism evidence="2 3">
    <name type="scientific">Desulforapulum autotrophicum (strain ATCC 43914 / DSM 3382 / VKM B-1955 / HRM2)</name>
    <name type="common">Desulfobacterium autotrophicum</name>
    <dbReference type="NCBI Taxonomy" id="177437"/>
    <lineage>
        <taxon>Bacteria</taxon>
        <taxon>Pseudomonadati</taxon>
        <taxon>Thermodesulfobacteriota</taxon>
        <taxon>Desulfobacteria</taxon>
        <taxon>Desulfobacterales</taxon>
        <taxon>Desulfobacteraceae</taxon>
        <taxon>Desulforapulum</taxon>
    </lineage>
</organism>
<dbReference type="AlphaFoldDB" id="C0QFE2"/>
<gene>
    <name evidence="2" type="ordered locus">HRM2_02160</name>
</gene>
<name>C0QFE2_DESAH</name>
<sequence length="115" mass="13392">MSIKSVNTILYCTRWAETVEFYDKSLNFQRLTTREWFVEFFLTESARLSIADESRCSIKGARGMGITISLAVDNLGAAHRKFQIKKLSPTPIKDLWGARVFYLYDPEGNRIEFWE</sequence>
<keyword evidence="3" id="KW-1185">Reference proteome</keyword>
<dbReference type="RefSeq" id="WP_012662587.1">
    <property type="nucleotide sequence ID" value="NC_012108.1"/>
</dbReference>
<dbReference type="EMBL" id="CP001087">
    <property type="protein sequence ID" value="ACN13338.1"/>
    <property type="molecule type" value="Genomic_DNA"/>
</dbReference>
<evidence type="ECO:0000259" key="1">
    <source>
        <dbReference type="PROSITE" id="PS51819"/>
    </source>
</evidence>
<reference evidence="2 3" key="1">
    <citation type="journal article" date="2009" name="Environ. Microbiol.">
        <title>Genome sequence of Desulfobacterium autotrophicum HRM2, a marine sulfate reducer oxidizing organic carbon completely to carbon dioxide.</title>
        <authorList>
            <person name="Strittmatter A.W."/>
            <person name="Liesegang H."/>
            <person name="Rabus R."/>
            <person name="Decker I."/>
            <person name="Amann J."/>
            <person name="Andres S."/>
            <person name="Henne A."/>
            <person name="Fricke W.F."/>
            <person name="Martinez-Arias R."/>
            <person name="Bartels D."/>
            <person name="Goesmann A."/>
            <person name="Krause L."/>
            <person name="Puehler A."/>
            <person name="Klenk H.P."/>
            <person name="Richter M."/>
            <person name="Schuler M."/>
            <person name="Gloeckner F.O."/>
            <person name="Meyerdierks A."/>
            <person name="Gottschalk G."/>
            <person name="Amann R."/>
        </authorList>
    </citation>
    <scope>NUCLEOTIDE SEQUENCE [LARGE SCALE GENOMIC DNA]</scope>
    <source>
        <strain evidence="3">ATCC 43914 / DSM 3382 / HRM2</strain>
    </source>
</reference>
<evidence type="ECO:0000313" key="3">
    <source>
        <dbReference type="Proteomes" id="UP000000442"/>
    </source>
</evidence>
<dbReference type="Proteomes" id="UP000000442">
    <property type="component" value="Chromosome"/>
</dbReference>
<dbReference type="Pfam" id="PF00903">
    <property type="entry name" value="Glyoxalase"/>
    <property type="match status" value="1"/>
</dbReference>
<accession>C0QFE2</accession>
<dbReference type="InterPro" id="IPR004360">
    <property type="entry name" value="Glyas_Fos-R_dOase_dom"/>
</dbReference>
<dbReference type="CDD" id="cd06587">
    <property type="entry name" value="VOC"/>
    <property type="match status" value="1"/>
</dbReference>
<dbReference type="PROSITE" id="PS51819">
    <property type="entry name" value="VOC"/>
    <property type="match status" value="1"/>
</dbReference>
<dbReference type="InterPro" id="IPR029068">
    <property type="entry name" value="Glyas_Bleomycin-R_OHBP_Dase"/>
</dbReference>
<protein>
    <submittedName>
        <fullName evidence="2">Glyoxalase/dioxygenase/bleomycin resistance protein</fullName>
    </submittedName>
</protein>
<proteinExistence type="predicted"/>
<dbReference type="HOGENOM" id="CLU_1989045_0_0_7"/>
<feature type="domain" description="VOC" evidence="1">
    <location>
        <begin position="2"/>
        <end position="115"/>
    </location>
</feature>
<dbReference type="eggNOG" id="COG0346">
    <property type="taxonomic scope" value="Bacteria"/>
</dbReference>
<dbReference type="Gene3D" id="3.10.180.10">
    <property type="entry name" value="2,3-Dihydroxybiphenyl 1,2-Dioxygenase, domain 1"/>
    <property type="match status" value="1"/>
</dbReference>
<dbReference type="SUPFAM" id="SSF54593">
    <property type="entry name" value="Glyoxalase/Bleomycin resistance protein/Dihydroxybiphenyl dioxygenase"/>
    <property type="match status" value="1"/>
</dbReference>
<dbReference type="InterPro" id="IPR037523">
    <property type="entry name" value="VOC_core"/>
</dbReference>
<dbReference type="OrthoDB" id="9791602at2"/>
<dbReference type="KEGG" id="dat:HRM2_02160"/>
<evidence type="ECO:0000313" key="2">
    <source>
        <dbReference type="EMBL" id="ACN13338.1"/>
    </source>
</evidence>
<dbReference type="STRING" id="177437.HRM2_02160"/>